<accession>A0ABR1PGS5</accession>
<sequence>MGASLACLRAVGKPRSKTDVDETDDKHKAIIISGFCAIGKTHFSSNKDEQRQGRGMEVYDLDSSAYSSKPGFPENYVAEVRRLAEKPCTILISTHRGLPTQLAKEGYYVALVYPGDGPEAKSEWLRRLEEREEAGKDSRLYKITDENWDLWYERTAGEEITSKWTLSNDQYLSTIFEDIHSDFREFKDRERQQDRR</sequence>
<reference evidence="1 2" key="1">
    <citation type="submission" date="2024-02" db="EMBL/GenBank/DDBJ databases">
        <title>De novo assembly and annotation of 12 fungi associated with fruit tree decline syndrome in Ontario, Canada.</title>
        <authorList>
            <person name="Sulman M."/>
            <person name="Ellouze W."/>
            <person name="Ilyukhin E."/>
        </authorList>
    </citation>
    <scope>NUCLEOTIDE SEQUENCE [LARGE SCALE GENOMIC DNA]</scope>
    <source>
        <strain evidence="1 2">M169</strain>
    </source>
</reference>
<evidence type="ECO:0000313" key="2">
    <source>
        <dbReference type="Proteomes" id="UP001430848"/>
    </source>
</evidence>
<organism evidence="1 2">
    <name type="scientific">Diaporthe eres</name>
    <name type="common">Phomopsis oblonga</name>
    <dbReference type="NCBI Taxonomy" id="83184"/>
    <lineage>
        <taxon>Eukaryota</taxon>
        <taxon>Fungi</taxon>
        <taxon>Dikarya</taxon>
        <taxon>Ascomycota</taxon>
        <taxon>Pezizomycotina</taxon>
        <taxon>Sordariomycetes</taxon>
        <taxon>Sordariomycetidae</taxon>
        <taxon>Diaporthales</taxon>
        <taxon>Diaporthaceae</taxon>
        <taxon>Diaporthe</taxon>
        <taxon>Diaporthe eres species complex</taxon>
    </lineage>
</organism>
<proteinExistence type="predicted"/>
<gene>
    <name evidence="1" type="ORF">SLS63_003363</name>
</gene>
<protein>
    <submittedName>
        <fullName evidence="1">Uncharacterized protein</fullName>
    </submittedName>
</protein>
<evidence type="ECO:0000313" key="1">
    <source>
        <dbReference type="EMBL" id="KAK7736385.1"/>
    </source>
</evidence>
<dbReference type="EMBL" id="JAKNSF020000010">
    <property type="protein sequence ID" value="KAK7736385.1"/>
    <property type="molecule type" value="Genomic_DNA"/>
</dbReference>
<name>A0ABR1PGS5_DIAER</name>
<keyword evidence="2" id="KW-1185">Reference proteome</keyword>
<dbReference type="Proteomes" id="UP001430848">
    <property type="component" value="Unassembled WGS sequence"/>
</dbReference>
<comment type="caution">
    <text evidence="1">The sequence shown here is derived from an EMBL/GenBank/DDBJ whole genome shotgun (WGS) entry which is preliminary data.</text>
</comment>